<dbReference type="OrthoDB" id="5988339at2759"/>
<comment type="caution">
    <text evidence="2">The sequence shown here is derived from an EMBL/GenBank/DDBJ whole genome shotgun (WGS) entry which is preliminary data.</text>
</comment>
<feature type="region of interest" description="Disordered" evidence="1">
    <location>
        <begin position="97"/>
        <end position="117"/>
    </location>
</feature>
<dbReference type="EMBL" id="MU825889">
    <property type="protein sequence ID" value="KAJ7384252.1"/>
    <property type="molecule type" value="Genomic_DNA"/>
</dbReference>
<evidence type="ECO:0000256" key="1">
    <source>
        <dbReference type="SAM" id="MobiDB-lite"/>
    </source>
</evidence>
<sequence>MLLTAQQKLEFKPEDQPAMDRRLRNYTFTSLPNQGRKPQSGFGNTPGVCRVGFDKSASVERPRRKLRRQFGRRSRLAIGDGILKDEEKDALRTLPLSDVWTDPPEETGETASAVEDSGSLRHRQLAIILQTRVGEREERIRREQQLHRLRRDSLIARGVPREHADLLPVDDSEPLPTQLNDDLAMLRQNALEEEMESRKRKAKEAFESRWLRETEKELHDCVEKCHRARDPFLSANMQAYREVLCNKLKLHHQSQGTYNTAEAIEERRRVCTELGILREQD</sequence>
<reference evidence="2" key="1">
    <citation type="submission" date="2023-01" db="EMBL/GenBank/DDBJ databases">
        <title>Genome assembly of the deep-sea coral Lophelia pertusa.</title>
        <authorList>
            <person name="Herrera S."/>
            <person name="Cordes E."/>
        </authorList>
    </citation>
    <scope>NUCLEOTIDE SEQUENCE</scope>
    <source>
        <strain evidence="2">USNM1676648</strain>
        <tissue evidence="2">Polyp</tissue>
    </source>
</reference>
<accession>A0A9X0D202</accession>
<evidence type="ECO:0000313" key="3">
    <source>
        <dbReference type="Proteomes" id="UP001163046"/>
    </source>
</evidence>
<keyword evidence="3" id="KW-1185">Reference proteome</keyword>
<organism evidence="2 3">
    <name type="scientific">Desmophyllum pertusum</name>
    <dbReference type="NCBI Taxonomy" id="174260"/>
    <lineage>
        <taxon>Eukaryota</taxon>
        <taxon>Metazoa</taxon>
        <taxon>Cnidaria</taxon>
        <taxon>Anthozoa</taxon>
        <taxon>Hexacorallia</taxon>
        <taxon>Scleractinia</taxon>
        <taxon>Caryophylliina</taxon>
        <taxon>Caryophylliidae</taxon>
        <taxon>Desmophyllum</taxon>
    </lineage>
</organism>
<protein>
    <submittedName>
        <fullName evidence="2">Uncharacterized protein</fullName>
    </submittedName>
</protein>
<evidence type="ECO:0000313" key="2">
    <source>
        <dbReference type="EMBL" id="KAJ7384252.1"/>
    </source>
</evidence>
<dbReference type="AlphaFoldDB" id="A0A9X0D202"/>
<proteinExistence type="predicted"/>
<gene>
    <name evidence="2" type="ORF">OS493_022884</name>
</gene>
<dbReference type="Proteomes" id="UP001163046">
    <property type="component" value="Unassembled WGS sequence"/>
</dbReference>
<name>A0A9X0D202_9CNID</name>